<comment type="catalytic activity">
    <reaction evidence="6">
        <text>(6S)-NADPHX + ADP = AMP + phosphate + NADPH + H(+)</text>
        <dbReference type="Rhea" id="RHEA:32235"/>
        <dbReference type="ChEBI" id="CHEBI:15378"/>
        <dbReference type="ChEBI" id="CHEBI:43474"/>
        <dbReference type="ChEBI" id="CHEBI:57783"/>
        <dbReference type="ChEBI" id="CHEBI:64076"/>
        <dbReference type="ChEBI" id="CHEBI:456215"/>
        <dbReference type="ChEBI" id="CHEBI:456216"/>
        <dbReference type="EC" id="4.2.1.136"/>
    </reaction>
</comment>
<dbReference type="Pfam" id="PF01256">
    <property type="entry name" value="Carb_kinase"/>
    <property type="match status" value="1"/>
</dbReference>
<dbReference type="PROSITE" id="PS51383">
    <property type="entry name" value="YJEF_C_3"/>
    <property type="match status" value="1"/>
</dbReference>
<feature type="binding site" evidence="6">
    <location>
        <begin position="185"/>
        <end position="189"/>
    </location>
    <ligand>
        <name>AMP</name>
        <dbReference type="ChEBI" id="CHEBI:456215"/>
    </ligand>
</feature>
<dbReference type="GO" id="GO:0005524">
    <property type="term" value="F:ATP binding"/>
    <property type="evidence" value="ECO:0007669"/>
    <property type="project" value="UniProtKB-KW"/>
</dbReference>
<dbReference type="InterPro" id="IPR017953">
    <property type="entry name" value="Carbohydrate_kinase_pred_CS"/>
</dbReference>
<evidence type="ECO:0000256" key="3">
    <source>
        <dbReference type="ARBA" id="ARBA00022857"/>
    </source>
</evidence>
<dbReference type="GO" id="GO:0052856">
    <property type="term" value="F:NAD(P)HX epimerase activity"/>
    <property type="evidence" value="ECO:0007669"/>
    <property type="project" value="TreeGrafter"/>
</dbReference>
<evidence type="ECO:0000313" key="8">
    <source>
        <dbReference type="EMBL" id="KAB1655060.1"/>
    </source>
</evidence>
<dbReference type="RefSeq" id="WP_158041239.1">
    <property type="nucleotide sequence ID" value="NZ_JACCFV010000001.1"/>
</dbReference>
<dbReference type="PANTHER" id="PTHR12592">
    <property type="entry name" value="ATP-DEPENDENT (S)-NAD(P)H-HYDRATE DEHYDRATASE FAMILY MEMBER"/>
    <property type="match status" value="1"/>
</dbReference>
<dbReference type="InterPro" id="IPR000631">
    <property type="entry name" value="CARKD"/>
</dbReference>
<name>A0A7J5BPH0_9MICO</name>
<evidence type="ECO:0000256" key="4">
    <source>
        <dbReference type="ARBA" id="ARBA00023027"/>
    </source>
</evidence>
<comment type="caution">
    <text evidence="8">The sequence shown here is derived from an EMBL/GenBank/DDBJ whole genome shotgun (WGS) entry which is preliminary data.</text>
</comment>
<dbReference type="EC" id="4.2.1.136" evidence="6"/>
<dbReference type="HAMAP" id="MF_01965">
    <property type="entry name" value="NADHX_dehydratase"/>
    <property type="match status" value="1"/>
</dbReference>
<evidence type="ECO:0000256" key="1">
    <source>
        <dbReference type="ARBA" id="ARBA00022741"/>
    </source>
</evidence>
<feature type="binding site" evidence="6">
    <location>
        <position position="95"/>
    </location>
    <ligand>
        <name>(6S)-NADPHX</name>
        <dbReference type="ChEBI" id="CHEBI:64076"/>
    </ligand>
</feature>
<accession>A0A7J5BPH0</accession>
<keyword evidence="5 6" id="KW-0456">Lyase</keyword>
<keyword evidence="3 6" id="KW-0521">NADP</keyword>
<sequence length="302" mass="30098">MSPATSFGLSEAAACVFAPRPDDHKYRRGLVELRTGSLAYPGAAVLGAEAAARGGAGFVRYAGPHAVASRVLDRRPETVCASGGHDADVVVAGSGVEDPGDPRLVDAVRRARGGSATVLDATALQAVPTEDPAVPGAVLTPHAGELAQLATRLVGRRIRVRDVEGDPEGIAAEVARATGAVVVAKGHRTIVASPDTLAVVVAPTSWLAVAGTGDVLAGLVGALGATAAHRDPVPPLAELAAAAAWLHGRAGALAAARVLDPAAPADDVLDDVSRAHRPVGGPVTALDVADALSGVIAAVLAR</sequence>
<dbReference type="GO" id="GO:0046496">
    <property type="term" value="P:nicotinamide nucleotide metabolic process"/>
    <property type="evidence" value="ECO:0007669"/>
    <property type="project" value="UniProtKB-UniRule"/>
</dbReference>
<dbReference type="SUPFAM" id="SSF53613">
    <property type="entry name" value="Ribokinase-like"/>
    <property type="match status" value="1"/>
</dbReference>
<dbReference type="EMBL" id="WBJZ01000016">
    <property type="protein sequence ID" value="KAB1655060.1"/>
    <property type="molecule type" value="Genomic_DNA"/>
</dbReference>
<evidence type="ECO:0000256" key="2">
    <source>
        <dbReference type="ARBA" id="ARBA00022840"/>
    </source>
</evidence>
<reference evidence="8 9" key="1">
    <citation type="submission" date="2019-09" db="EMBL/GenBank/DDBJ databases">
        <title>Phylogeny of genus Pseudoclavibacter and closely related genus.</title>
        <authorList>
            <person name="Li Y."/>
        </authorList>
    </citation>
    <scope>NUCLEOTIDE SEQUENCE [LARGE SCALE GENOMIC DNA]</scope>
    <source>
        <strain evidence="8 9">DSM 23821</strain>
    </source>
</reference>
<dbReference type="Gene3D" id="3.40.1190.20">
    <property type="match status" value="1"/>
</dbReference>
<dbReference type="PANTHER" id="PTHR12592:SF0">
    <property type="entry name" value="ATP-DEPENDENT (S)-NAD(P)H-HYDRATE DEHYDRATASE"/>
    <property type="match status" value="1"/>
</dbReference>
<evidence type="ECO:0000313" key="9">
    <source>
        <dbReference type="Proteomes" id="UP000467240"/>
    </source>
</evidence>
<proteinExistence type="inferred from homology"/>
<comment type="catalytic activity">
    <reaction evidence="6">
        <text>(6S)-NADHX + ADP = AMP + phosphate + NADH + H(+)</text>
        <dbReference type="Rhea" id="RHEA:32223"/>
        <dbReference type="ChEBI" id="CHEBI:15378"/>
        <dbReference type="ChEBI" id="CHEBI:43474"/>
        <dbReference type="ChEBI" id="CHEBI:57945"/>
        <dbReference type="ChEBI" id="CHEBI:64074"/>
        <dbReference type="ChEBI" id="CHEBI:456215"/>
        <dbReference type="ChEBI" id="CHEBI:456216"/>
        <dbReference type="EC" id="4.2.1.136"/>
    </reaction>
</comment>
<dbReference type="GO" id="GO:0052855">
    <property type="term" value="F:ADP-dependent NAD(P)H-hydrate dehydratase activity"/>
    <property type="evidence" value="ECO:0007669"/>
    <property type="project" value="UniProtKB-UniRule"/>
</dbReference>
<comment type="function">
    <text evidence="6">Catalyzes the dehydration of the S-form of NAD(P)HX at the expense of ADP, which is converted to AMP. Together with NAD(P)HX epimerase, which catalyzes the epimerization of the S- and R-forms, the enzyme allows the repair of both epimers of NAD(P)HX, a damaged form of NAD(P)H that is a result of enzymatic or heat-dependent hydration.</text>
</comment>
<protein>
    <recommendedName>
        <fullName evidence="6">ADP-dependent (S)-NAD(P)H-hydrate dehydratase</fullName>
        <ecNumber evidence="6">4.2.1.136</ecNumber>
    </recommendedName>
    <alternativeName>
        <fullName evidence="6">ADP-dependent NAD(P)HX dehydratase</fullName>
    </alternativeName>
</protein>
<keyword evidence="9" id="KW-1185">Reference proteome</keyword>
<gene>
    <name evidence="6" type="primary">nnrD</name>
    <name evidence="8" type="ORF">F8O01_12400</name>
</gene>
<comment type="similarity">
    <text evidence="6">Belongs to the NnrD/CARKD family.</text>
</comment>
<comment type="subunit">
    <text evidence="6">Homotetramer.</text>
</comment>
<feature type="binding site" evidence="6">
    <location>
        <position position="43"/>
    </location>
    <ligand>
        <name>(6S)-NADPHX</name>
        <dbReference type="ChEBI" id="CHEBI:64076"/>
    </ligand>
</feature>
<feature type="binding site" evidence="6">
    <location>
        <position position="142"/>
    </location>
    <ligand>
        <name>(6S)-NADPHX</name>
        <dbReference type="ChEBI" id="CHEBI:64076"/>
    </ligand>
</feature>
<organism evidence="8 9">
    <name type="scientific">Pseudoclavibacter chungangensis</name>
    <dbReference type="NCBI Taxonomy" id="587635"/>
    <lineage>
        <taxon>Bacteria</taxon>
        <taxon>Bacillati</taxon>
        <taxon>Actinomycetota</taxon>
        <taxon>Actinomycetes</taxon>
        <taxon>Micrococcales</taxon>
        <taxon>Microbacteriaceae</taxon>
        <taxon>Pseudoclavibacter</taxon>
    </lineage>
</organism>
<feature type="binding site" evidence="6">
    <location>
        <position position="214"/>
    </location>
    <ligand>
        <name>(6S)-NADPHX</name>
        <dbReference type="ChEBI" id="CHEBI:64076"/>
    </ligand>
</feature>
<evidence type="ECO:0000256" key="5">
    <source>
        <dbReference type="ARBA" id="ARBA00023239"/>
    </source>
</evidence>
<dbReference type="InterPro" id="IPR029056">
    <property type="entry name" value="Ribokinase-like"/>
</dbReference>
<dbReference type="AlphaFoldDB" id="A0A7J5BPH0"/>
<keyword evidence="1 6" id="KW-0547">Nucleotide-binding</keyword>
<dbReference type="Proteomes" id="UP000467240">
    <property type="component" value="Unassembled WGS sequence"/>
</dbReference>
<dbReference type="PROSITE" id="PS01050">
    <property type="entry name" value="YJEF_C_2"/>
    <property type="match status" value="1"/>
</dbReference>
<comment type="cofactor">
    <cofactor evidence="6">
        <name>Mg(2+)</name>
        <dbReference type="ChEBI" id="CHEBI:18420"/>
    </cofactor>
</comment>
<dbReference type="GO" id="GO:0110051">
    <property type="term" value="P:metabolite repair"/>
    <property type="evidence" value="ECO:0007669"/>
    <property type="project" value="TreeGrafter"/>
</dbReference>
<feature type="domain" description="YjeF C-terminal" evidence="7">
    <location>
        <begin position="8"/>
        <end position="299"/>
    </location>
</feature>
<dbReference type="OrthoDB" id="9806925at2"/>
<evidence type="ECO:0000259" key="7">
    <source>
        <dbReference type="PROSITE" id="PS51383"/>
    </source>
</evidence>
<feature type="binding site" evidence="6">
    <location>
        <position position="213"/>
    </location>
    <ligand>
        <name>AMP</name>
        <dbReference type="ChEBI" id="CHEBI:456215"/>
    </ligand>
</feature>
<keyword evidence="2 6" id="KW-0067">ATP-binding</keyword>
<keyword evidence="4 6" id="KW-0520">NAD</keyword>
<evidence type="ECO:0000256" key="6">
    <source>
        <dbReference type="HAMAP-Rule" id="MF_01965"/>
    </source>
</evidence>